<dbReference type="Proteomes" id="UP001597560">
    <property type="component" value="Unassembled WGS sequence"/>
</dbReference>
<name>A0ABW6AYS5_9SPHI</name>
<dbReference type="EMBL" id="JBHUPA010000002">
    <property type="protein sequence ID" value="MFD2961338.1"/>
    <property type="molecule type" value="Genomic_DNA"/>
</dbReference>
<dbReference type="RefSeq" id="WP_377609464.1">
    <property type="nucleotide sequence ID" value="NZ_JBHUPA010000002.1"/>
</dbReference>
<evidence type="ECO:0000313" key="1">
    <source>
        <dbReference type="EMBL" id="MFD2961338.1"/>
    </source>
</evidence>
<protein>
    <submittedName>
        <fullName evidence="1">Uncharacterized protein</fullName>
    </submittedName>
</protein>
<comment type="caution">
    <text evidence="1">The sequence shown here is derived from an EMBL/GenBank/DDBJ whole genome shotgun (WGS) entry which is preliminary data.</text>
</comment>
<organism evidence="1 2">
    <name type="scientific">Olivibacter jilunii</name>
    <dbReference type="NCBI Taxonomy" id="985016"/>
    <lineage>
        <taxon>Bacteria</taxon>
        <taxon>Pseudomonadati</taxon>
        <taxon>Bacteroidota</taxon>
        <taxon>Sphingobacteriia</taxon>
        <taxon>Sphingobacteriales</taxon>
        <taxon>Sphingobacteriaceae</taxon>
        <taxon>Olivibacter</taxon>
    </lineage>
</organism>
<accession>A0ABW6AYS5</accession>
<evidence type="ECO:0000313" key="2">
    <source>
        <dbReference type="Proteomes" id="UP001597560"/>
    </source>
</evidence>
<gene>
    <name evidence="1" type="ORF">ACFS6J_06060</name>
</gene>
<proteinExistence type="predicted"/>
<sequence length="50" mass="6026">MHKIQQEIAEVEDWLRNNPNSNWEHRFDMIKKLSDLNEQLNSLKSTTNDN</sequence>
<keyword evidence="2" id="KW-1185">Reference proteome</keyword>
<reference evidence="2" key="1">
    <citation type="journal article" date="2019" name="Int. J. Syst. Evol. Microbiol.">
        <title>The Global Catalogue of Microorganisms (GCM) 10K type strain sequencing project: providing services to taxonomists for standard genome sequencing and annotation.</title>
        <authorList>
            <consortium name="The Broad Institute Genomics Platform"/>
            <consortium name="The Broad Institute Genome Sequencing Center for Infectious Disease"/>
            <person name="Wu L."/>
            <person name="Ma J."/>
        </authorList>
    </citation>
    <scope>NUCLEOTIDE SEQUENCE [LARGE SCALE GENOMIC DNA]</scope>
    <source>
        <strain evidence="2">KCTC 23098</strain>
    </source>
</reference>